<dbReference type="KEGG" id="ovi:T265_12943"/>
<dbReference type="Proteomes" id="UP000054324">
    <property type="component" value="Unassembled WGS sequence"/>
</dbReference>
<dbReference type="AlphaFoldDB" id="A0A075AII3"/>
<dbReference type="GO" id="GO:0080129">
    <property type="term" value="P:proteasome core complex assembly"/>
    <property type="evidence" value="ECO:0007669"/>
    <property type="project" value="TreeGrafter"/>
</dbReference>
<evidence type="ECO:0000256" key="1">
    <source>
        <dbReference type="ARBA" id="ARBA00005261"/>
    </source>
</evidence>
<accession>A0A075AII3</accession>
<dbReference type="PANTHER" id="PTHR15069">
    <property type="entry name" value="PROTEASOME ASSEMBLY CHAPERONE 1"/>
    <property type="match status" value="1"/>
</dbReference>
<organism evidence="4 5">
    <name type="scientific">Opisthorchis viverrini</name>
    <name type="common">Southeast Asian liver fluke</name>
    <dbReference type="NCBI Taxonomy" id="6198"/>
    <lineage>
        <taxon>Eukaryota</taxon>
        <taxon>Metazoa</taxon>
        <taxon>Spiralia</taxon>
        <taxon>Lophotrochozoa</taxon>
        <taxon>Platyhelminthes</taxon>
        <taxon>Trematoda</taxon>
        <taxon>Digenea</taxon>
        <taxon>Opisthorchiida</taxon>
        <taxon>Opisthorchiata</taxon>
        <taxon>Opisthorchiidae</taxon>
        <taxon>Opisthorchis</taxon>
    </lineage>
</organism>
<dbReference type="RefSeq" id="XP_009164641.1">
    <property type="nucleotide sequence ID" value="XM_009166377.1"/>
</dbReference>
<keyword evidence="5" id="KW-1185">Reference proteome</keyword>
<dbReference type="CTD" id="20327111"/>
<name>A0A075AII3_OPIVI</name>
<dbReference type="PANTHER" id="PTHR15069:SF1">
    <property type="entry name" value="PROTEASOME ASSEMBLY CHAPERONE 1"/>
    <property type="match status" value="1"/>
</dbReference>
<feature type="non-terminal residue" evidence="4">
    <location>
        <position position="283"/>
    </location>
</feature>
<evidence type="ECO:0000256" key="3">
    <source>
        <dbReference type="ARBA" id="ARBA00023186"/>
    </source>
</evidence>
<evidence type="ECO:0000313" key="4">
    <source>
        <dbReference type="EMBL" id="KER31684.1"/>
    </source>
</evidence>
<evidence type="ECO:0000313" key="5">
    <source>
        <dbReference type="Proteomes" id="UP000054324"/>
    </source>
</evidence>
<dbReference type="EMBL" id="KL596643">
    <property type="protein sequence ID" value="KER31684.1"/>
    <property type="molecule type" value="Genomic_DNA"/>
</dbReference>
<keyword evidence="3" id="KW-0143">Chaperone</keyword>
<dbReference type="GO" id="GO:0005783">
    <property type="term" value="C:endoplasmic reticulum"/>
    <property type="evidence" value="ECO:0007669"/>
    <property type="project" value="InterPro"/>
</dbReference>
<gene>
    <name evidence="4" type="ORF">T265_12943</name>
</gene>
<protein>
    <recommendedName>
        <fullName evidence="2">Proteasome assembly chaperone 1</fullName>
    </recommendedName>
</protein>
<evidence type="ECO:0000256" key="2">
    <source>
        <dbReference type="ARBA" id="ARBA00019180"/>
    </source>
</evidence>
<proteinExistence type="inferred from homology"/>
<sequence length="283" mass="31542">MEFLLKRIPACSRALGELDSEDESTDDELTEKKDEFVLSDGLTVHLESVSTTRLVIALGPIQTAFITCCFRLSTGSLLGTLSYPSPSHNVTNRVEWNSLCIYHSSELYPGTLIVTVPCGKQDVHLVQKRVANALMNLVLGTNLRVTVLCDEPIHRFQTQSEPTAPVIRILTNESSTGSHTFPFPSLEQPNIISGYAAEFFSFAVLRSIPTTLFVLYYANSWDPRYAWHGAKELLDQLLPIRNFLGEVPQMAEHTWDAIAYPLKENCISALSGNKPSLTDQMYT</sequence>
<dbReference type="GeneID" id="20327111"/>
<reference evidence="4 5" key="1">
    <citation type="submission" date="2013-11" db="EMBL/GenBank/DDBJ databases">
        <title>Opisthorchis viverrini - life in the bile duct.</title>
        <authorList>
            <person name="Young N.D."/>
            <person name="Nagarajan N."/>
            <person name="Lin S.J."/>
            <person name="Korhonen P.K."/>
            <person name="Jex A.R."/>
            <person name="Hall R.S."/>
            <person name="Safavi-Hemami H."/>
            <person name="Kaewkong W."/>
            <person name="Bertrand D."/>
            <person name="Gao S."/>
            <person name="Seet Q."/>
            <person name="Wongkham S."/>
            <person name="Teh B.T."/>
            <person name="Wongkham C."/>
            <person name="Intapan P.M."/>
            <person name="Maleewong W."/>
            <person name="Yang X."/>
            <person name="Hu M."/>
            <person name="Wang Z."/>
            <person name="Hofmann A."/>
            <person name="Sternberg P.W."/>
            <person name="Tan P."/>
            <person name="Wang J."/>
            <person name="Gasser R.B."/>
        </authorList>
    </citation>
    <scope>NUCLEOTIDE SEQUENCE [LARGE SCALE GENOMIC DNA]</scope>
</reference>
<dbReference type="InterPro" id="IPR016565">
    <property type="entry name" value="Proteasome_assmbl_chp_1"/>
</dbReference>
<comment type="similarity">
    <text evidence="1">Belongs to the PSMG1 family.</text>
</comment>
<dbReference type="OrthoDB" id="17536at2759"/>
<dbReference type="GO" id="GO:0070628">
    <property type="term" value="F:proteasome binding"/>
    <property type="evidence" value="ECO:0007669"/>
    <property type="project" value="TreeGrafter"/>
</dbReference>
<dbReference type="Pfam" id="PF16094">
    <property type="entry name" value="PAC1"/>
    <property type="match status" value="1"/>
</dbReference>